<keyword evidence="1 2" id="KW-0472">Membrane</keyword>
<comment type="caution">
    <text evidence="4">The sequence shown here is derived from an EMBL/GenBank/DDBJ whole genome shotgun (WGS) entry which is preliminary data.</text>
</comment>
<dbReference type="Gene3D" id="2.170.130.10">
    <property type="entry name" value="TonB-dependent receptor, plug domain"/>
    <property type="match status" value="2"/>
</dbReference>
<keyword evidence="1" id="KW-0998">Cell outer membrane</keyword>
<dbReference type="InterPro" id="IPR039426">
    <property type="entry name" value="TonB-dep_rcpt-like"/>
</dbReference>
<name>A0A939EZF5_9BACT</name>
<evidence type="ECO:0000256" key="2">
    <source>
        <dbReference type="SAM" id="Phobius"/>
    </source>
</evidence>
<evidence type="ECO:0000313" key="5">
    <source>
        <dbReference type="Proteomes" id="UP000664144"/>
    </source>
</evidence>
<evidence type="ECO:0000313" key="4">
    <source>
        <dbReference type="EMBL" id="MBO0360303.1"/>
    </source>
</evidence>
<feature type="transmembrane region" description="Helical" evidence="2">
    <location>
        <begin position="6"/>
        <end position="26"/>
    </location>
</feature>
<keyword evidence="2" id="KW-1133">Transmembrane helix</keyword>
<sequence>MMPDLLVYLLKMNGALLLFAVVYYALLRRLTFHTLNRWYLLGSIIFSALYPLLDVAALWPRPVVLSNELLIWQSGWQGQTVAAAAPTDYYGWVMNLYWLGVVVLFGRLLMQAASLRRLHRASAPTSAGLPFRQVNQVVTPFSFWQTIYLNPTQHQPTELSAILLHEQVHVRQWHTLDVLLGQLLRVGCWLNPAAWLLLRAVQENLEFIADQAVLQAGQVDSKVYQYSLVRLSTLAQGPALVTPFTFHPLKTRINMMNSRKSAAIQVVRYLLVAPIAAMLLLASCSKAEEQAAQPAKQGVDKTMDNALYFIDGEKSTKASMEQLSPEAIATVNVLKGDNARNKFGEAAASGVIIITTKANQNSAAVKAFNQQYSPTVDYTGKLIIIDGVASTPEALQRVPESRIKTVNVLKGAPAEAQYGAQARNGVVVVSTK</sequence>
<dbReference type="Pfam" id="PF05569">
    <property type="entry name" value="Peptidase_M56"/>
    <property type="match status" value="1"/>
</dbReference>
<dbReference type="Proteomes" id="UP000664144">
    <property type="component" value="Unassembled WGS sequence"/>
</dbReference>
<keyword evidence="5" id="KW-1185">Reference proteome</keyword>
<protein>
    <recommendedName>
        <fullName evidence="3">Peptidase M56 domain-containing protein</fullName>
    </recommendedName>
</protein>
<evidence type="ECO:0000259" key="3">
    <source>
        <dbReference type="Pfam" id="PF05569"/>
    </source>
</evidence>
<keyword evidence="1 2" id="KW-0812">Transmembrane</keyword>
<dbReference type="RefSeq" id="WP_206986248.1">
    <property type="nucleotide sequence ID" value="NZ_JAFLQZ010000018.1"/>
</dbReference>
<dbReference type="InterPro" id="IPR008756">
    <property type="entry name" value="Peptidase_M56"/>
</dbReference>
<proteinExistence type="inferred from homology"/>
<comment type="similarity">
    <text evidence="1">Belongs to the TonB-dependent receptor family.</text>
</comment>
<dbReference type="PANTHER" id="PTHR34978">
    <property type="entry name" value="POSSIBLE SENSOR-TRANSDUCER PROTEIN BLAR"/>
    <property type="match status" value="1"/>
</dbReference>
<dbReference type="GO" id="GO:0009279">
    <property type="term" value="C:cell outer membrane"/>
    <property type="evidence" value="ECO:0007669"/>
    <property type="project" value="UniProtKB-SubCell"/>
</dbReference>
<dbReference type="EMBL" id="JAFLQZ010000018">
    <property type="protein sequence ID" value="MBO0360303.1"/>
    <property type="molecule type" value="Genomic_DNA"/>
</dbReference>
<dbReference type="CDD" id="cd07341">
    <property type="entry name" value="M56_BlaR1_MecR1_like"/>
    <property type="match status" value="1"/>
</dbReference>
<feature type="transmembrane region" description="Helical" evidence="2">
    <location>
        <begin position="38"/>
        <end position="59"/>
    </location>
</feature>
<dbReference type="InterPro" id="IPR052173">
    <property type="entry name" value="Beta-lactam_resp_regulator"/>
</dbReference>
<dbReference type="InterPro" id="IPR037066">
    <property type="entry name" value="Plug_dom_sf"/>
</dbReference>
<keyword evidence="1" id="KW-0813">Transport</keyword>
<keyword evidence="1" id="KW-1134">Transmembrane beta strand</keyword>
<accession>A0A939EZF5</accession>
<feature type="transmembrane region" description="Helical" evidence="2">
    <location>
        <begin position="262"/>
        <end position="282"/>
    </location>
</feature>
<feature type="domain" description="Peptidase M56" evidence="3">
    <location>
        <begin position="143"/>
        <end position="256"/>
    </location>
</feature>
<evidence type="ECO:0000256" key="1">
    <source>
        <dbReference type="PROSITE-ProRule" id="PRU01360"/>
    </source>
</evidence>
<dbReference type="PROSITE" id="PS52016">
    <property type="entry name" value="TONB_DEPENDENT_REC_3"/>
    <property type="match status" value="1"/>
</dbReference>
<dbReference type="AlphaFoldDB" id="A0A939EZF5"/>
<reference evidence="4" key="1">
    <citation type="submission" date="2021-03" db="EMBL/GenBank/DDBJ databases">
        <authorList>
            <person name="Kim M.K."/>
        </authorList>
    </citation>
    <scope>NUCLEOTIDE SEQUENCE</scope>
    <source>
        <strain evidence="4">BT186</strain>
    </source>
</reference>
<feature type="transmembrane region" description="Helical" evidence="2">
    <location>
        <begin position="89"/>
        <end position="110"/>
    </location>
</feature>
<gene>
    <name evidence="4" type="ORF">J0X19_20250</name>
</gene>
<organism evidence="4 5">
    <name type="scientific">Hymenobacter telluris</name>
    <dbReference type="NCBI Taxonomy" id="2816474"/>
    <lineage>
        <taxon>Bacteria</taxon>
        <taxon>Pseudomonadati</taxon>
        <taxon>Bacteroidota</taxon>
        <taxon>Cytophagia</taxon>
        <taxon>Cytophagales</taxon>
        <taxon>Hymenobacteraceae</taxon>
        <taxon>Hymenobacter</taxon>
    </lineage>
</organism>
<comment type="subcellular location">
    <subcellularLocation>
        <location evidence="1">Cell outer membrane</location>
        <topology evidence="1">Multi-pass membrane protein</topology>
    </subcellularLocation>
</comment>
<dbReference type="SUPFAM" id="SSF56935">
    <property type="entry name" value="Porins"/>
    <property type="match status" value="2"/>
</dbReference>
<dbReference type="PANTHER" id="PTHR34978:SF3">
    <property type="entry name" value="SLR0241 PROTEIN"/>
    <property type="match status" value="1"/>
</dbReference>